<name>A0ABP5AR87_9MICO</name>
<dbReference type="InterPro" id="IPR028098">
    <property type="entry name" value="Glyco_trans_4-like_N"/>
</dbReference>
<dbReference type="PANTHER" id="PTHR45947:SF3">
    <property type="entry name" value="SULFOQUINOVOSYL TRANSFERASE SQD2"/>
    <property type="match status" value="1"/>
</dbReference>
<sequence>MRVLVVDHTAREGGAELALARLVEQIHSPRIDVRAVVFEDGPLVDRLRAAGTRTVVLALDETVARTSRDRLLSPVALVRSVAQAIRFVPRLARAIRGSGAELVVANSLKSAVFTALAAPLARRPWVWHLHDRLAPDYLPRPLVAGMRALAAAGPRALVVNSLATMDTLPPRARAKASVAYPGLAATAFEPAAPTPEAPVVGIVGRISPTKGQREFLEAAAIVLRGGEDVRFRVVGASLFGEEDYEADMHRLPESLGIADRVEFTGWVADPGSQLRALSVFVHASPVPEPFGQVVAEAMAAGVPVVAADAGGIRELLDPEPRESHDEASAVRETRLGVLVRPGDPGALARAIAMTMADDVARARRAAAAVEAARDLFTIERTAATVEATWSAAVSNGA</sequence>
<dbReference type="Proteomes" id="UP001501343">
    <property type="component" value="Unassembled WGS sequence"/>
</dbReference>
<accession>A0ABP5AR87</accession>
<evidence type="ECO:0000256" key="2">
    <source>
        <dbReference type="ARBA" id="ARBA00022676"/>
    </source>
</evidence>
<proteinExistence type="predicted"/>
<dbReference type="EMBL" id="BAAAOF010000002">
    <property type="protein sequence ID" value="GAA1919633.1"/>
    <property type="molecule type" value="Genomic_DNA"/>
</dbReference>
<comment type="caution">
    <text evidence="5">The sequence shown here is derived from an EMBL/GenBank/DDBJ whole genome shotgun (WGS) entry which is preliminary data.</text>
</comment>
<evidence type="ECO:0000313" key="6">
    <source>
        <dbReference type="Proteomes" id="UP001501343"/>
    </source>
</evidence>
<feature type="domain" description="Glycosyltransferase subfamily 4-like N-terminal" evidence="4">
    <location>
        <begin position="13"/>
        <end position="168"/>
    </location>
</feature>
<dbReference type="PANTHER" id="PTHR45947">
    <property type="entry name" value="SULFOQUINOVOSYL TRANSFERASE SQD2"/>
    <property type="match status" value="1"/>
</dbReference>
<dbReference type="RefSeq" id="WP_248146095.1">
    <property type="nucleotide sequence ID" value="NZ_BAAAOF010000002.1"/>
</dbReference>
<reference evidence="6" key="1">
    <citation type="journal article" date="2019" name="Int. J. Syst. Evol. Microbiol.">
        <title>The Global Catalogue of Microorganisms (GCM) 10K type strain sequencing project: providing services to taxonomists for standard genome sequencing and annotation.</title>
        <authorList>
            <consortium name="The Broad Institute Genomics Platform"/>
            <consortium name="The Broad Institute Genome Sequencing Center for Infectious Disease"/>
            <person name="Wu L."/>
            <person name="Ma J."/>
        </authorList>
    </citation>
    <scope>NUCLEOTIDE SEQUENCE [LARGE SCALE GENOMIC DNA]</scope>
    <source>
        <strain evidence="6">JCM 14900</strain>
    </source>
</reference>
<dbReference type="SUPFAM" id="SSF53756">
    <property type="entry name" value="UDP-Glycosyltransferase/glycogen phosphorylase"/>
    <property type="match status" value="1"/>
</dbReference>
<protein>
    <recommendedName>
        <fullName evidence="1">D-inositol 3-phosphate glycosyltransferase</fullName>
    </recommendedName>
</protein>
<gene>
    <name evidence="5" type="ORF">GCM10009775_10300</name>
</gene>
<keyword evidence="2" id="KW-0328">Glycosyltransferase</keyword>
<organism evidence="5 6">
    <name type="scientific">Microbacterium aoyamense</name>
    <dbReference type="NCBI Taxonomy" id="344166"/>
    <lineage>
        <taxon>Bacteria</taxon>
        <taxon>Bacillati</taxon>
        <taxon>Actinomycetota</taxon>
        <taxon>Actinomycetes</taxon>
        <taxon>Micrococcales</taxon>
        <taxon>Microbacteriaceae</taxon>
        <taxon>Microbacterium</taxon>
    </lineage>
</organism>
<keyword evidence="6" id="KW-1185">Reference proteome</keyword>
<dbReference type="InterPro" id="IPR050194">
    <property type="entry name" value="Glycosyltransferase_grp1"/>
</dbReference>
<evidence type="ECO:0000256" key="3">
    <source>
        <dbReference type="ARBA" id="ARBA00022679"/>
    </source>
</evidence>
<dbReference type="CDD" id="cd03811">
    <property type="entry name" value="GT4_GT28_WabH-like"/>
    <property type="match status" value="1"/>
</dbReference>
<evidence type="ECO:0000313" key="5">
    <source>
        <dbReference type="EMBL" id="GAA1919633.1"/>
    </source>
</evidence>
<dbReference type="Pfam" id="PF13692">
    <property type="entry name" value="Glyco_trans_1_4"/>
    <property type="match status" value="1"/>
</dbReference>
<evidence type="ECO:0000256" key="1">
    <source>
        <dbReference type="ARBA" id="ARBA00021292"/>
    </source>
</evidence>
<dbReference type="Pfam" id="PF13579">
    <property type="entry name" value="Glyco_trans_4_4"/>
    <property type="match status" value="1"/>
</dbReference>
<evidence type="ECO:0000259" key="4">
    <source>
        <dbReference type="Pfam" id="PF13579"/>
    </source>
</evidence>
<dbReference type="Gene3D" id="3.40.50.2000">
    <property type="entry name" value="Glycogen Phosphorylase B"/>
    <property type="match status" value="2"/>
</dbReference>
<keyword evidence="3" id="KW-0808">Transferase</keyword>